<dbReference type="PANTHER" id="PTHR43364">
    <property type="entry name" value="NADH-SPECIFIC METHYLGLYOXAL REDUCTASE-RELATED"/>
    <property type="match status" value="1"/>
</dbReference>
<dbReference type="InterPro" id="IPR023210">
    <property type="entry name" value="NADP_OxRdtase_dom"/>
</dbReference>
<gene>
    <name evidence="3" type="ORF">OCV57_04710</name>
</gene>
<evidence type="ECO:0000256" key="1">
    <source>
        <dbReference type="ARBA" id="ARBA00023002"/>
    </source>
</evidence>
<dbReference type="AlphaFoldDB" id="A0AAE3IJL8"/>
<protein>
    <submittedName>
        <fullName evidence="3">Aldo/keto reductase</fullName>
    </submittedName>
</protein>
<evidence type="ECO:0000259" key="2">
    <source>
        <dbReference type="Pfam" id="PF00248"/>
    </source>
</evidence>
<dbReference type="PANTHER" id="PTHR43364:SF4">
    <property type="entry name" value="NAD(P)-LINKED OXIDOREDUCTASE SUPERFAMILY PROTEIN"/>
    <property type="match status" value="1"/>
</dbReference>
<organism evidence="3 4">
    <name type="scientific">Hominimerdicola aceti</name>
    <dbReference type="NCBI Taxonomy" id="2981726"/>
    <lineage>
        <taxon>Bacteria</taxon>
        <taxon>Bacillati</taxon>
        <taxon>Bacillota</taxon>
        <taxon>Clostridia</taxon>
        <taxon>Eubacteriales</taxon>
        <taxon>Oscillospiraceae</taxon>
        <taxon>Hominimerdicola</taxon>
    </lineage>
</organism>
<sequence length="322" mass="36683">MISYVLKNDRYEMKVPALTFGAAGFERNDCDDVYFEFLDKYVELGGWCIDTARVYCDWLENGHDSSEGVIGRWLKARNNRDKICIATKGGHPEMGHMDESRLSREELTKDLEASLRVLGVDYVDIYFLHRDDPKIPVEEIMPVLNDFYESGKIHFIGVSNWTTQRIEEANKFAEENGMEPIRISQINYSLAHSSVETFGDNTLVCMDTKEFRWYKKHDFPVMAFSPQAKGFFAKLAKGDAANNLPEGQYAGPANLARLAKVKQLSEQTGDTPAKITLGYLNSQPFFVSSVFAVTKLWQLDEDMEAQDLTYDPKTVAFLENMI</sequence>
<dbReference type="EMBL" id="JAOQJZ010000003">
    <property type="protein sequence ID" value="MCU6705228.1"/>
    <property type="molecule type" value="Genomic_DNA"/>
</dbReference>
<reference evidence="3 4" key="1">
    <citation type="journal article" date="2021" name="ISME Commun">
        <title>Automated analysis of genomic sequences facilitates high-throughput and comprehensive description of bacteria.</title>
        <authorList>
            <person name="Hitch T.C.A."/>
        </authorList>
    </citation>
    <scope>NUCLEOTIDE SEQUENCE [LARGE SCALE GENOMIC DNA]</scope>
    <source>
        <strain evidence="3 4">Sanger_31</strain>
    </source>
</reference>
<dbReference type="Pfam" id="PF00248">
    <property type="entry name" value="Aldo_ket_red"/>
    <property type="match status" value="1"/>
</dbReference>
<proteinExistence type="predicted"/>
<keyword evidence="4" id="KW-1185">Reference proteome</keyword>
<name>A0AAE3IJL8_9FIRM</name>
<comment type="caution">
    <text evidence="3">The sequence shown here is derived from an EMBL/GenBank/DDBJ whole genome shotgun (WGS) entry which is preliminary data.</text>
</comment>
<dbReference type="InterPro" id="IPR036812">
    <property type="entry name" value="NAD(P)_OxRdtase_dom_sf"/>
</dbReference>
<dbReference type="CDD" id="cd19082">
    <property type="entry name" value="AKR_AKR10A1_2"/>
    <property type="match status" value="1"/>
</dbReference>
<dbReference type="Gene3D" id="3.20.20.100">
    <property type="entry name" value="NADP-dependent oxidoreductase domain"/>
    <property type="match status" value="1"/>
</dbReference>
<dbReference type="GO" id="GO:0005829">
    <property type="term" value="C:cytosol"/>
    <property type="evidence" value="ECO:0007669"/>
    <property type="project" value="TreeGrafter"/>
</dbReference>
<dbReference type="InterPro" id="IPR050523">
    <property type="entry name" value="AKR_Detox_Biosynth"/>
</dbReference>
<accession>A0AAE3IJL8</accession>
<feature type="domain" description="NADP-dependent oxidoreductase" evidence="2">
    <location>
        <begin position="18"/>
        <end position="319"/>
    </location>
</feature>
<dbReference type="SUPFAM" id="SSF51430">
    <property type="entry name" value="NAD(P)-linked oxidoreductase"/>
    <property type="match status" value="1"/>
</dbReference>
<dbReference type="Proteomes" id="UP001208131">
    <property type="component" value="Unassembled WGS sequence"/>
</dbReference>
<dbReference type="GO" id="GO:0016491">
    <property type="term" value="F:oxidoreductase activity"/>
    <property type="evidence" value="ECO:0007669"/>
    <property type="project" value="UniProtKB-KW"/>
</dbReference>
<dbReference type="RefSeq" id="WP_038671085.1">
    <property type="nucleotide sequence ID" value="NZ_JAOQJZ010000003.1"/>
</dbReference>
<keyword evidence="1" id="KW-0560">Oxidoreductase</keyword>
<evidence type="ECO:0000313" key="3">
    <source>
        <dbReference type="EMBL" id="MCU6705228.1"/>
    </source>
</evidence>
<evidence type="ECO:0000313" key="4">
    <source>
        <dbReference type="Proteomes" id="UP001208131"/>
    </source>
</evidence>